<proteinExistence type="predicted"/>
<feature type="compositionally biased region" description="Basic and acidic residues" evidence="1">
    <location>
        <begin position="26"/>
        <end position="37"/>
    </location>
</feature>
<comment type="caution">
    <text evidence="2">The sequence shown here is derived from an EMBL/GenBank/DDBJ whole genome shotgun (WGS) entry which is preliminary data.</text>
</comment>
<evidence type="ECO:0000256" key="1">
    <source>
        <dbReference type="SAM" id="MobiDB-lite"/>
    </source>
</evidence>
<sequence length="89" mass="10334">MPADEPMERVDRIDILQPGRPMMSPAERKDAAERRQQNEREWGYQLLVELCAIGESDAARQLSQQHPEWGYEISNGWVRQGLVEPEDWG</sequence>
<keyword evidence="3" id="KW-1185">Reference proteome</keyword>
<name>A0ABT7BU09_9CYAN</name>
<accession>A0ABT7BU09</accession>
<evidence type="ECO:0000313" key="3">
    <source>
        <dbReference type="Proteomes" id="UP001232992"/>
    </source>
</evidence>
<feature type="compositionally biased region" description="Basic and acidic residues" evidence="1">
    <location>
        <begin position="1"/>
        <end position="14"/>
    </location>
</feature>
<organism evidence="2 3">
    <name type="scientific">Roseofilum casamattae BLCC-M143</name>
    <dbReference type="NCBI Taxonomy" id="3022442"/>
    <lineage>
        <taxon>Bacteria</taxon>
        <taxon>Bacillati</taxon>
        <taxon>Cyanobacteriota</taxon>
        <taxon>Cyanophyceae</taxon>
        <taxon>Desertifilales</taxon>
        <taxon>Desertifilaceae</taxon>
        <taxon>Roseofilum</taxon>
        <taxon>Roseofilum casamattae</taxon>
    </lineage>
</organism>
<reference evidence="2 3" key="1">
    <citation type="submission" date="2023-01" db="EMBL/GenBank/DDBJ databases">
        <title>Novel diversity within Roseofilum (Cyanobacteria; Desertifilaceae) from marine benthic mats with descriptions of four novel species.</title>
        <authorList>
            <person name="Wang Y."/>
            <person name="Berthold D.E."/>
            <person name="Hu J."/>
            <person name="Lefler F.W."/>
            <person name="Laughinghouse H.D. IV."/>
        </authorList>
    </citation>
    <scope>NUCLEOTIDE SEQUENCE [LARGE SCALE GENOMIC DNA]</scope>
    <source>
        <strain evidence="2 3">BLCC-M143</strain>
    </source>
</reference>
<evidence type="ECO:0000313" key="2">
    <source>
        <dbReference type="EMBL" id="MDJ1182670.1"/>
    </source>
</evidence>
<dbReference type="EMBL" id="JAQOSQ010000003">
    <property type="protein sequence ID" value="MDJ1182670.1"/>
    <property type="molecule type" value="Genomic_DNA"/>
</dbReference>
<protein>
    <submittedName>
        <fullName evidence="2">Uncharacterized protein</fullName>
    </submittedName>
</protein>
<feature type="region of interest" description="Disordered" evidence="1">
    <location>
        <begin position="1"/>
        <end position="37"/>
    </location>
</feature>
<dbReference type="RefSeq" id="WP_283757321.1">
    <property type="nucleotide sequence ID" value="NZ_JAQOSQ010000003.1"/>
</dbReference>
<dbReference type="Proteomes" id="UP001232992">
    <property type="component" value="Unassembled WGS sequence"/>
</dbReference>
<gene>
    <name evidence="2" type="ORF">PMH09_05630</name>
</gene>